<dbReference type="HOGENOM" id="CLU_092618_0_3_11"/>
<dbReference type="InterPro" id="IPR027417">
    <property type="entry name" value="P-loop_NTPase"/>
</dbReference>
<keyword evidence="2" id="KW-1185">Reference proteome</keyword>
<dbReference type="PATRIC" id="fig|1125779.3.peg.413"/>
<dbReference type="PANTHER" id="PTHR37816:SF1">
    <property type="entry name" value="TOXIN"/>
    <property type="match status" value="1"/>
</dbReference>
<gene>
    <name evidence="1" type="ORF">HMPREF1219_00426</name>
</gene>
<evidence type="ECO:0000313" key="2">
    <source>
        <dbReference type="Proteomes" id="UP000014408"/>
    </source>
</evidence>
<sequence>MASMDKLVVIGSPGSGKRTFSASLSQITHLPVTNLDKLYWSHQGKYVGDEIFYPRVEQVMESGKWIISGTYLNVLDMLLDASDGAFFLDYSLETCLESVRNYKASRPDTNWSAAPEGNENEAAYINKFHMEVRPKVMEALRNRPHLLVNRFTHQTGATTYLKAMGWSGK</sequence>
<name>S2Z2H1_9CORY</name>
<dbReference type="SUPFAM" id="SSF52540">
    <property type="entry name" value="P-loop containing nucleoside triphosphate hydrolases"/>
    <property type="match status" value="1"/>
</dbReference>
<reference evidence="1 2" key="1">
    <citation type="submission" date="2013-05" db="EMBL/GenBank/DDBJ databases">
        <title>The Genome Sequence of Corynebacterium pyruviciproducens 1773O (ATCC BAA-1742).</title>
        <authorList>
            <consortium name="The Broad Institute Genomics Platform"/>
            <person name="Earl A."/>
            <person name="Ward D."/>
            <person name="Feldgarden M."/>
            <person name="Gevers D."/>
            <person name="Tong J."/>
            <person name="Walker B."/>
            <person name="Young S."/>
            <person name="Zeng Q."/>
            <person name="Gargeya S."/>
            <person name="Fitzgerald M."/>
            <person name="Haas B."/>
            <person name="Abouelleil A."/>
            <person name="Allen A.W."/>
            <person name="Alvarado L."/>
            <person name="Arachchi H.M."/>
            <person name="Berlin A.M."/>
            <person name="Chapman S.B."/>
            <person name="Gainer-Dewar J."/>
            <person name="Goldberg J."/>
            <person name="Griggs A."/>
            <person name="Gujja S."/>
            <person name="Hansen M."/>
            <person name="Howarth C."/>
            <person name="Imamovic A."/>
            <person name="Ireland A."/>
            <person name="Larimer J."/>
            <person name="McCowan C."/>
            <person name="Murphy C."/>
            <person name="Pearson M."/>
            <person name="Poon T.W."/>
            <person name="Priest M."/>
            <person name="Roberts A."/>
            <person name="Saif S."/>
            <person name="Shea T."/>
            <person name="Sisk P."/>
            <person name="Sykes S."/>
            <person name="Wortman J."/>
            <person name="Nusbaum C."/>
            <person name="Birren B."/>
        </authorList>
    </citation>
    <scope>NUCLEOTIDE SEQUENCE [LARGE SCALE GENOMIC DNA]</scope>
    <source>
        <strain evidence="1 2">ATCC BAA-1742</strain>
    </source>
</reference>
<proteinExistence type="predicted"/>
<dbReference type="InterPro" id="IPR052922">
    <property type="entry name" value="Cytidylate_Kinase-2"/>
</dbReference>
<dbReference type="PANTHER" id="PTHR37816">
    <property type="entry name" value="YALI0E33011P"/>
    <property type="match status" value="1"/>
</dbReference>
<protein>
    <recommendedName>
        <fullName evidence="3">Adenylate kinase</fullName>
    </recommendedName>
</protein>
<accession>S2Z2H1</accession>
<comment type="caution">
    <text evidence="1">The sequence shown here is derived from an EMBL/GenBank/DDBJ whole genome shotgun (WGS) entry which is preliminary data.</text>
</comment>
<organism evidence="1 2">
    <name type="scientific">Corynebacterium pyruviciproducens ATCC BAA-1742</name>
    <dbReference type="NCBI Taxonomy" id="1125779"/>
    <lineage>
        <taxon>Bacteria</taxon>
        <taxon>Bacillati</taxon>
        <taxon>Actinomycetota</taxon>
        <taxon>Actinomycetes</taxon>
        <taxon>Mycobacteriales</taxon>
        <taxon>Corynebacteriaceae</taxon>
        <taxon>Corynebacterium</taxon>
    </lineage>
</organism>
<dbReference type="EMBL" id="ATBY01000006">
    <property type="protein sequence ID" value="EPD70611.1"/>
    <property type="molecule type" value="Genomic_DNA"/>
</dbReference>
<dbReference type="Gene3D" id="3.40.50.300">
    <property type="entry name" value="P-loop containing nucleotide triphosphate hydrolases"/>
    <property type="match status" value="1"/>
</dbReference>
<evidence type="ECO:0000313" key="1">
    <source>
        <dbReference type="EMBL" id="EPD70611.1"/>
    </source>
</evidence>
<dbReference type="Proteomes" id="UP000014408">
    <property type="component" value="Unassembled WGS sequence"/>
</dbReference>
<dbReference type="AlphaFoldDB" id="S2Z2H1"/>
<dbReference type="eggNOG" id="COG0563">
    <property type="taxonomic scope" value="Bacteria"/>
</dbReference>
<dbReference type="STRING" id="1125779.HMPREF1219_00426"/>
<evidence type="ECO:0008006" key="3">
    <source>
        <dbReference type="Google" id="ProtNLM"/>
    </source>
</evidence>